<dbReference type="Proteomes" id="UP001150603">
    <property type="component" value="Unassembled WGS sequence"/>
</dbReference>
<comment type="caution">
    <text evidence="1">The sequence shown here is derived from an EMBL/GenBank/DDBJ whole genome shotgun (WGS) entry which is preliminary data.</text>
</comment>
<keyword evidence="2" id="KW-1185">Reference proteome</keyword>
<reference evidence="1" key="1">
    <citation type="submission" date="2022-07" db="EMBL/GenBank/DDBJ databases">
        <title>Phylogenomic reconstructions and comparative analyses of Kickxellomycotina fungi.</title>
        <authorList>
            <person name="Reynolds N.K."/>
            <person name="Stajich J.E."/>
            <person name="Barry K."/>
            <person name="Grigoriev I.V."/>
            <person name="Crous P."/>
            <person name="Smith M.E."/>
        </authorList>
    </citation>
    <scope>NUCLEOTIDE SEQUENCE</scope>
    <source>
        <strain evidence="1">NRRL 5244</strain>
    </source>
</reference>
<name>A0ACC1IZH7_9FUNG</name>
<dbReference type="EMBL" id="JANBPW010005793">
    <property type="protein sequence ID" value="KAJ1931875.1"/>
    <property type="molecule type" value="Genomic_DNA"/>
</dbReference>
<gene>
    <name evidence="1" type="ORF">FBU59_006563</name>
</gene>
<sequence>MSAITSRSCSSISLSFALRTADERLENRTANSGTLDLRVESLSAGSFFSFAFRLANRGTMRFLASLRFCLRSALAIRASAILLASSAACSTSESVSSKSESTTSSSSPFLTKSSSASLPSTSPL</sequence>
<evidence type="ECO:0000313" key="2">
    <source>
        <dbReference type="Proteomes" id="UP001150603"/>
    </source>
</evidence>
<organism evidence="1 2">
    <name type="scientific">Linderina macrospora</name>
    <dbReference type="NCBI Taxonomy" id="4868"/>
    <lineage>
        <taxon>Eukaryota</taxon>
        <taxon>Fungi</taxon>
        <taxon>Fungi incertae sedis</taxon>
        <taxon>Zoopagomycota</taxon>
        <taxon>Kickxellomycotina</taxon>
        <taxon>Kickxellomycetes</taxon>
        <taxon>Kickxellales</taxon>
        <taxon>Kickxellaceae</taxon>
        <taxon>Linderina</taxon>
    </lineage>
</organism>
<accession>A0ACC1IZH7</accession>
<evidence type="ECO:0000313" key="1">
    <source>
        <dbReference type="EMBL" id="KAJ1931875.1"/>
    </source>
</evidence>
<proteinExistence type="predicted"/>
<feature type="non-terminal residue" evidence="1">
    <location>
        <position position="124"/>
    </location>
</feature>
<protein>
    <submittedName>
        <fullName evidence="1">Uncharacterized protein</fullName>
    </submittedName>
</protein>